<evidence type="ECO:0000256" key="1">
    <source>
        <dbReference type="SAM" id="SignalP"/>
    </source>
</evidence>
<feature type="signal peptide" evidence="1">
    <location>
        <begin position="1"/>
        <end position="24"/>
    </location>
</feature>
<comment type="caution">
    <text evidence="2">The sequence shown here is derived from an EMBL/GenBank/DDBJ whole genome shotgun (WGS) entry which is preliminary data.</text>
</comment>
<feature type="chain" id="PRO_5016247978" description="Sel1 repeat family protein" evidence="1">
    <location>
        <begin position="25"/>
        <end position="521"/>
    </location>
</feature>
<sequence>MMHFMRGLAVLAVSVFCGAAGAWADGADCDALAASPYDSRRPPGVPGVRFAAMDVAKAEAACRQAVAAYPGEFRFKYNLARVLWQENKKGAEAARLMREAAGTYPAAMTDLGVFYELGFGVEKNDVTAMMWHRKAAEAGDVIGMFSLSTGYQEGRGVPKDMQRALEWLGRAADKGLADASYGLAFIYQQGVDVPRDMTQAIKHYQDAVAAGFPAAMVNLGKIYYEGDGVPIDRAAGMRLLRQAAETGIPRGQAALAHALFSSDKEADWREAKIWAEKARAAGDPHGTFVLALLYSHGKGVPKDSAKARELVRAAAEMGHPYAMYTYGVMLLRSKDYVGAASMVGKSAEAGQPEAMFLLANLVGQGIGTPQNEEASLKWLTKAADAGYQLAKGQLGLIRAGGGLRSSPGATAEDISRRAREILAMVDGYNAVGTDRDEFARDWQKVEDFFATLNSGGMDEANRSIAEELRAIVLHADIAGMDPARGLKMRELVLGIVDDLMAGNRTAEAARKTQELRDLVTD</sequence>
<dbReference type="Pfam" id="PF08238">
    <property type="entry name" value="Sel1"/>
    <property type="match status" value="7"/>
</dbReference>
<dbReference type="InterPro" id="IPR006597">
    <property type="entry name" value="Sel1-like"/>
</dbReference>
<proteinExistence type="predicted"/>
<reference evidence="2 3" key="1">
    <citation type="submission" date="2018-05" db="EMBL/GenBank/DDBJ databases">
        <title>Zavarzinia sp. HR-AS.</title>
        <authorList>
            <person name="Lee Y."/>
            <person name="Jeon C.O."/>
        </authorList>
    </citation>
    <scope>NUCLEOTIDE SEQUENCE [LARGE SCALE GENOMIC DNA]</scope>
    <source>
        <strain evidence="2 3">HR-AS</strain>
    </source>
</reference>
<gene>
    <name evidence="2" type="ORF">DKG74_20185</name>
</gene>
<organism evidence="2 3">
    <name type="scientific">Zavarzinia aquatilis</name>
    <dbReference type="NCBI Taxonomy" id="2211142"/>
    <lineage>
        <taxon>Bacteria</taxon>
        <taxon>Pseudomonadati</taxon>
        <taxon>Pseudomonadota</taxon>
        <taxon>Alphaproteobacteria</taxon>
        <taxon>Rhodospirillales</taxon>
        <taxon>Zavarziniaceae</taxon>
        <taxon>Zavarzinia</taxon>
    </lineage>
</organism>
<dbReference type="InterPro" id="IPR011990">
    <property type="entry name" value="TPR-like_helical_dom_sf"/>
</dbReference>
<dbReference type="PANTHER" id="PTHR11102:SF160">
    <property type="entry name" value="ERAD-ASSOCIATED E3 UBIQUITIN-PROTEIN LIGASE COMPONENT HRD3"/>
    <property type="match status" value="1"/>
</dbReference>
<dbReference type="Proteomes" id="UP000245461">
    <property type="component" value="Unassembled WGS sequence"/>
</dbReference>
<dbReference type="SMART" id="SM00671">
    <property type="entry name" value="SEL1"/>
    <property type="match status" value="8"/>
</dbReference>
<evidence type="ECO:0000313" key="2">
    <source>
        <dbReference type="EMBL" id="PWR17928.1"/>
    </source>
</evidence>
<accession>A0A317DTB1</accession>
<evidence type="ECO:0000313" key="3">
    <source>
        <dbReference type="Proteomes" id="UP000245461"/>
    </source>
</evidence>
<dbReference type="AlphaFoldDB" id="A0A317DTB1"/>
<dbReference type="PANTHER" id="PTHR11102">
    <property type="entry name" value="SEL-1-LIKE PROTEIN"/>
    <property type="match status" value="1"/>
</dbReference>
<dbReference type="SUPFAM" id="SSF81901">
    <property type="entry name" value="HCP-like"/>
    <property type="match status" value="2"/>
</dbReference>
<dbReference type="EMBL" id="QGLE01000018">
    <property type="protein sequence ID" value="PWR17928.1"/>
    <property type="molecule type" value="Genomic_DNA"/>
</dbReference>
<dbReference type="InterPro" id="IPR050767">
    <property type="entry name" value="Sel1_AlgK"/>
</dbReference>
<dbReference type="Gene3D" id="1.25.40.10">
    <property type="entry name" value="Tetratricopeptide repeat domain"/>
    <property type="match status" value="1"/>
</dbReference>
<dbReference type="OrthoDB" id="6810016at2"/>
<keyword evidence="3" id="KW-1185">Reference proteome</keyword>
<evidence type="ECO:0008006" key="4">
    <source>
        <dbReference type="Google" id="ProtNLM"/>
    </source>
</evidence>
<name>A0A317DTB1_9PROT</name>
<dbReference type="RefSeq" id="WP_109907987.1">
    <property type="nucleotide sequence ID" value="NZ_QGLE01000018.1"/>
</dbReference>
<keyword evidence="1" id="KW-0732">Signal</keyword>
<protein>
    <recommendedName>
        <fullName evidence="4">Sel1 repeat family protein</fullName>
    </recommendedName>
</protein>